<dbReference type="InterPro" id="IPR000719">
    <property type="entry name" value="Prot_kinase_dom"/>
</dbReference>
<keyword evidence="4" id="KW-0677">Repeat</keyword>
<feature type="compositionally biased region" description="Basic and acidic residues" evidence="7">
    <location>
        <begin position="756"/>
        <end position="771"/>
    </location>
</feature>
<dbReference type="InterPro" id="IPR011009">
    <property type="entry name" value="Kinase-like_dom_sf"/>
</dbReference>
<feature type="region of interest" description="Disordered" evidence="7">
    <location>
        <begin position="138"/>
        <end position="194"/>
    </location>
</feature>
<dbReference type="AlphaFoldDB" id="A0A6P5G8E6"/>
<evidence type="ECO:0000256" key="7">
    <source>
        <dbReference type="SAM" id="MobiDB-lite"/>
    </source>
</evidence>
<feature type="compositionally biased region" description="Low complexity" evidence="7">
    <location>
        <begin position="183"/>
        <end position="194"/>
    </location>
</feature>
<evidence type="ECO:0000256" key="1">
    <source>
        <dbReference type="ARBA" id="ARBA00004370"/>
    </source>
</evidence>
<reference evidence="9" key="1">
    <citation type="journal article" date="2015" name="Nat. Genet.">
        <title>The pineapple genome and the evolution of CAM photosynthesis.</title>
        <authorList>
            <person name="Ming R."/>
            <person name="VanBuren R."/>
            <person name="Wai C.M."/>
            <person name="Tang H."/>
            <person name="Schatz M.C."/>
            <person name="Bowers J.E."/>
            <person name="Lyons E."/>
            <person name="Wang M.L."/>
            <person name="Chen J."/>
            <person name="Biggers E."/>
            <person name="Zhang J."/>
            <person name="Huang L."/>
            <person name="Zhang L."/>
            <person name="Miao W."/>
            <person name="Zhang J."/>
            <person name="Ye Z."/>
            <person name="Miao C."/>
            <person name="Lin Z."/>
            <person name="Wang H."/>
            <person name="Zhou H."/>
            <person name="Yim W.C."/>
            <person name="Priest H.D."/>
            <person name="Zheng C."/>
            <person name="Woodhouse M."/>
            <person name="Edger P.P."/>
            <person name="Guyot R."/>
            <person name="Guo H.B."/>
            <person name="Guo H."/>
            <person name="Zheng G."/>
            <person name="Singh R."/>
            <person name="Sharma A."/>
            <person name="Min X."/>
            <person name="Zheng Y."/>
            <person name="Lee H."/>
            <person name="Gurtowski J."/>
            <person name="Sedlazeck F.J."/>
            <person name="Harkess A."/>
            <person name="McKain M.R."/>
            <person name="Liao Z."/>
            <person name="Fang J."/>
            <person name="Liu J."/>
            <person name="Zhang X."/>
            <person name="Zhang Q."/>
            <person name="Hu W."/>
            <person name="Qin Y."/>
            <person name="Wang K."/>
            <person name="Chen L.Y."/>
            <person name="Shirley N."/>
            <person name="Lin Y.R."/>
            <person name="Liu L.Y."/>
            <person name="Hernandez A.G."/>
            <person name="Wright C.L."/>
            <person name="Bulone V."/>
            <person name="Tuskan G.A."/>
            <person name="Heath K."/>
            <person name="Zee F."/>
            <person name="Moore P.H."/>
            <person name="Sunkar R."/>
            <person name="Leebens-Mack J.H."/>
            <person name="Mockler T."/>
            <person name="Bennetzen J.L."/>
            <person name="Freeling M."/>
            <person name="Sankoff D."/>
            <person name="Paterson A.H."/>
            <person name="Zhu X."/>
            <person name="Yang X."/>
            <person name="Smith J.A."/>
            <person name="Cushman J.C."/>
            <person name="Paull R.E."/>
            <person name="Yu Q."/>
        </authorList>
    </citation>
    <scope>NUCLEOTIDE SEQUENCE [LARGE SCALE GENOMIC DNA]</scope>
    <source>
        <strain evidence="9">cv. F153</strain>
    </source>
</reference>
<keyword evidence="9" id="KW-1185">Reference proteome</keyword>
<accession>A0A6P5G8E6</accession>
<feature type="region of interest" description="Disordered" evidence="7">
    <location>
        <begin position="1"/>
        <end position="21"/>
    </location>
</feature>
<evidence type="ECO:0000256" key="3">
    <source>
        <dbReference type="ARBA" id="ARBA00022692"/>
    </source>
</evidence>
<dbReference type="GO" id="GO:0004672">
    <property type="term" value="F:protein kinase activity"/>
    <property type="evidence" value="ECO:0007669"/>
    <property type="project" value="InterPro"/>
</dbReference>
<dbReference type="Pfam" id="PF08263">
    <property type="entry name" value="LRRNT_2"/>
    <property type="match status" value="1"/>
</dbReference>
<dbReference type="SUPFAM" id="SSF52058">
    <property type="entry name" value="L domain-like"/>
    <property type="match status" value="1"/>
</dbReference>
<dbReference type="Gene3D" id="3.80.10.10">
    <property type="entry name" value="Ribonuclease Inhibitor"/>
    <property type="match status" value="1"/>
</dbReference>
<evidence type="ECO:0000256" key="2">
    <source>
        <dbReference type="ARBA" id="ARBA00022614"/>
    </source>
</evidence>
<feature type="compositionally biased region" description="Low complexity" evidence="7">
    <location>
        <begin position="154"/>
        <end position="169"/>
    </location>
</feature>
<gene>
    <name evidence="10" type="primary">LOC109721090</name>
</gene>
<dbReference type="RefSeq" id="XP_020104097.1">
    <property type="nucleotide sequence ID" value="XM_020248508.1"/>
</dbReference>
<dbReference type="PROSITE" id="PS50011">
    <property type="entry name" value="PROTEIN_KINASE_DOM"/>
    <property type="match status" value="1"/>
</dbReference>
<keyword evidence="3" id="KW-0812">Transmembrane</keyword>
<dbReference type="InterPro" id="IPR013210">
    <property type="entry name" value="LRR_N_plant-typ"/>
</dbReference>
<keyword evidence="6" id="KW-0472">Membrane</keyword>
<comment type="subcellular location">
    <subcellularLocation>
        <location evidence="1">Membrane</location>
    </subcellularLocation>
</comment>
<keyword evidence="5" id="KW-1133">Transmembrane helix</keyword>
<dbReference type="GO" id="GO:0005524">
    <property type="term" value="F:ATP binding"/>
    <property type="evidence" value="ECO:0007669"/>
    <property type="project" value="InterPro"/>
</dbReference>
<dbReference type="PANTHER" id="PTHR48007">
    <property type="entry name" value="LEUCINE-RICH REPEAT RECEPTOR-LIKE PROTEIN KINASE PXC1"/>
    <property type="match status" value="1"/>
</dbReference>
<dbReference type="InterPro" id="IPR001245">
    <property type="entry name" value="Ser-Thr/Tyr_kinase_cat_dom"/>
</dbReference>
<dbReference type="GO" id="GO:0016020">
    <property type="term" value="C:membrane"/>
    <property type="evidence" value="ECO:0007669"/>
    <property type="project" value="UniProtKB-SubCell"/>
</dbReference>
<feature type="compositionally biased region" description="Polar residues" evidence="7">
    <location>
        <begin position="734"/>
        <end position="748"/>
    </location>
</feature>
<dbReference type="FunFam" id="3.30.200.20:FF:000433">
    <property type="entry name" value="Predicted protein"/>
    <property type="match status" value="1"/>
</dbReference>
<proteinExistence type="predicted"/>
<dbReference type="FunFam" id="1.10.510.10:FF:000448">
    <property type="entry name" value="Putative LRR receptor-like serine/threonine-protein kinase"/>
    <property type="match status" value="1"/>
</dbReference>
<evidence type="ECO:0000313" key="10">
    <source>
        <dbReference type="RefSeq" id="XP_020104097.1"/>
    </source>
</evidence>
<dbReference type="OrthoDB" id="676979at2759"/>
<dbReference type="InterPro" id="IPR046959">
    <property type="entry name" value="PRK1-6/SRF4-like"/>
</dbReference>
<reference evidence="10" key="2">
    <citation type="submission" date="2025-08" db="UniProtKB">
        <authorList>
            <consortium name="RefSeq"/>
        </authorList>
    </citation>
    <scope>IDENTIFICATION</scope>
    <source>
        <tissue evidence="10">Leaf</tissue>
    </source>
</reference>
<dbReference type="Pfam" id="PF07714">
    <property type="entry name" value="PK_Tyr_Ser-Thr"/>
    <property type="match status" value="1"/>
</dbReference>
<dbReference type="GeneID" id="109721090"/>
<evidence type="ECO:0000313" key="9">
    <source>
        <dbReference type="Proteomes" id="UP000515123"/>
    </source>
</evidence>
<evidence type="ECO:0000256" key="6">
    <source>
        <dbReference type="ARBA" id="ARBA00023136"/>
    </source>
</evidence>
<keyword evidence="2" id="KW-0433">Leucine-rich repeat</keyword>
<evidence type="ECO:0000259" key="8">
    <source>
        <dbReference type="PROSITE" id="PS50011"/>
    </source>
</evidence>
<evidence type="ECO:0000256" key="4">
    <source>
        <dbReference type="ARBA" id="ARBA00022737"/>
    </source>
</evidence>
<dbReference type="Pfam" id="PF00560">
    <property type="entry name" value="LRR_1"/>
    <property type="match status" value="1"/>
</dbReference>
<sequence length="771" mass="84207">MAHVTPPPSRRRRRRRHSISTVRSATCPHLRPLPLLAATLLLLCSSSPASASATASPAGAAATGLLELRASLGLRARDWPRRGDPCSEWRGVSCHSGRVVGLSLSGLRRTRVARLAGPRASPTPLRRLLPRLESLNASLPLPGPLPRPPRSHNPRLLDLRAPPLMAPSLLPRPPPPRPRRPRPQLQTPLRGPSPSLLSLPSLRLLNLSHNLLTGPLPTATTTTSPNSSVFDLSANRFYGPVPSSFDSLLARFESVDISRNYLDGDPGIVGNPRKNVAFELNCFRNASNQRTPGECQGFYSSRGIKPYDGPVTVTPPSSNKKSHKNLKYILIAALGGATVLVVSVTAAVLCCTLCVRRNAEQRSSAVTAVPPGPAGPMGRQQAPVSVTLATVGDVFTYDQLLRATSEFADGNLVKHGHSGNLYRGVLQGGDPVIVKRVKNGAYAAELNLFSRGLHDRLVPFLGHCLSNEDEKFLIYRFMPNGDLANALHRKSEKDEDRAQSLDWIKRLKIAIGVAEALSYLHHECAPPLVHRDIQASSILLDDKFEVRLGSLSDVCPQEGEGHQNVITRLLKFSQASQQQGSSGSPSATCAYDVYCFGKVLLELVTGKLGISGSTDAATNEWLERAVPYINIYEKDLIAKIVDPTLIIDEDHLEEVWAMAIVAKSCLNPKPLKRPPVRYILRALENPLKVVREDHSSSLRATSSRRSWNAAFWGSWRQSLSDMPGPLKEDRILRRSSTTRSQGSNGEHSFSSHKRGSKDIFPEPSEVRDVED</sequence>
<name>A0A6P5G8E6_ANACO</name>
<feature type="domain" description="Protein kinase" evidence="8">
    <location>
        <begin position="407"/>
        <end position="688"/>
    </location>
</feature>
<protein>
    <submittedName>
        <fullName evidence="10">Probable LRR receptor-like serine/threonine-protein kinase At2g16250</fullName>
    </submittedName>
</protein>
<organism evidence="9 10">
    <name type="scientific">Ananas comosus</name>
    <name type="common">Pineapple</name>
    <name type="synonym">Ananas ananas</name>
    <dbReference type="NCBI Taxonomy" id="4615"/>
    <lineage>
        <taxon>Eukaryota</taxon>
        <taxon>Viridiplantae</taxon>
        <taxon>Streptophyta</taxon>
        <taxon>Embryophyta</taxon>
        <taxon>Tracheophyta</taxon>
        <taxon>Spermatophyta</taxon>
        <taxon>Magnoliopsida</taxon>
        <taxon>Liliopsida</taxon>
        <taxon>Poales</taxon>
        <taxon>Bromeliaceae</taxon>
        <taxon>Bromelioideae</taxon>
        <taxon>Ananas</taxon>
    </lineage>
</organism>
<dbReference type="Gene3D" id="3.30.200.20">
    <property type="entry name" value="Phosphorylase Kinase, domain 1"/>
    <property type="match status" value="1"/>
</dbReference>
<dbReference type="Proteomes" id="UP000515123">
    <property type="component" value="Linkage group 15"/>
</dbReference>
<dbReference type="SUPFAM" id="SSF56112">
    <property type="entry name" value="Protein kinase-like (PK-like)"/>
    <property type="match status" value="1"/>
</dbReference>
<evidence type="ECO:0000256" key="5">
    <source>
        <dbReference type="ARBA" id="ARBA00022989"/>
    </source>
</evidence>
<dbReference type="InterPro" id="IPR032675">
    <property type="entry name" value="LRR_dom_sf"/>
</dbReference>
<feature type="compositionally biased region" description="Basic residues" evidence="7">
    <location>
        <begin position="9"/>
        <end position="18"/>
    </location>
</feature>
<dbReference type="PANTHER" id="PTHR48007:SF81">
    <property type="entry name" value="PROTEIN KINASE DOMAIN-CONTAINING PROTEIN"/>
    <property type="match status" value="1"/>
</dbReference>
<dbReference type="InterPro" id="IPR001611">
    <property type="entry name" value="Leu-rich_rpt"/>
</dbReference>
<feature type="region of interest" description="Disordered" evidence="7">
    <location>
        <begin position="731"/>
        <end position="771"/>
    </location>
</feature>
<dbReference type="Gene3D" id="1.10.510.10">
    <property type="entry name" value="Transferase(Phosphotransferase) domain 1"/>
    <property type="match status" value="1"/>
</dbReference>